<dbReference type="RefSeq" id="XP_027067957.1">
    <property type="nucleotide sequence ID" value="XM_027212156.2"/>
</dbReference>
<evidence type="ECO:0000256" key="3">
    <source>
        <dbReference type="ARBA" id="ARBA00022771"/>
    </source>
</evidence>
<dbReference type="InterPro" id="IPR004330">
    <property type="entry name" value="FAR1_DNA_bnd_dom"/>
</dbReference>
<dbReference type="Proteomes" id="UP001652660">
    <property type="component" value="Chromosome 6c"/>
</dbReference>
<reference evidence="9" key="1">
    <citation type="journal article" date="2025" name="Foods">
        <title>Unveiling the Microbial Signatures of Arabica Coffee Cherries: Insights into Ripeness Specific Diversity, Functional Traits, and Implications for Quality and Safety.</title>
        <authorList>
            <consortium name="RefSeq"/>
            <person name="Tenea G.N."/>
            <person name="Cifuentes V."/>
            <person name="Reyes P."/>
            <person name="Cevallos-Vallejos M."/>
        </authorList>
    </citation>
    <scope>NUCLEOTIDE SEQUENCE [LARGE SCALE GENOMIC DNA]</scope>
</reference>
<dbReference type="SMART" id="SM00575">
    <property type="entry name" value="ZnF_PMZ"/>
    <property type="match status" value="1"/>
</dbReference>
<dbReference type="PANTHER" id="PTHR31669">
    <property type="entry name" value="PROTEIN FAR1-RELATED SEQUENCE 10-RELATED"/>
    <property type="match status" value="1"/>
</dbReference>
<dbReference type="GO" id="GO:0006355">
    <property type="term" value="P:regulation of DNA-templated transcription"/>
    <property type="evidence" value="ECO:0007669"/>
    <property type="project" value="UniProtKB-UniRule"/>
</dbReference>
<evidence type="ECO:0000256" key="5">
    <source>
        <dbReference type="PROSITE-ProRule" id="PRU00325"/>
    </source>
</evidence>
<keyword evidence="9" id="KW-1185">Reference proteome</keyword>
<dbReference type="InterPro" id="IPR018289">
    <property type="entry name" value="MULE_transposase_dom"/>
</dbReference>
<evidence type="ECO:0000256" key="7">
    <source>
        <dbReference type="SAM" id="MobiDB-lite"/>
    </source>
</evidence>
<dbReference type="AlphaFoldDB" id="A0A6P6SPZ1"/>
<evidence type="ECO:0000256" key="4">
    <source>
        <dbReference type="ARBA" id="ARBA00022833"/>
    </source>
</evidence>
<dbReference type="OrthoDB" id="2402896at2759"/>
<dbReference type="PROSITE" id="PS50966">
    <property type="entry name" value="ZF_SWIM"/>
    <property type="match status" value="1"/>
</dbReference>
<evidence type="ECO:0000256" key="1">
    <source>
        <dbReference type="ARBA" id="ARBA00005889"/>
    </source>
</evidence>
<reference evidence="10" key="2">
    <citation type="submission" date="2025-08" db="UniProtKB">
        <authorList>
            <consortium name="RefSeq"/>
        </authorList>
    </citation>
    <scope>IDENTIFICATION</scope>
    <source>
        <tissue evidence="10">Leaves</tissue>
    </source>
</reference>
<sequence length="821" mass="94317">MGGRPFIHEMGDKEDQLDMTQKGFIPYYGQLFDSDDKAYKFYNMYAATIGFGVRKEYCNKDKLGIVTSRKFACNKEGFRRQDKRDRETKRPRAETKTGCLACVIILLDRDTKKYKVTQFVAEHNHPLHIPQCVHLIPSQRRTTITQDNSELVDAYGLSLKQSNNLVDKLGYLPNKRSRGLRFGEAGTIFRYFQQQLLENPSFYFAVQLDSEEQLTNVFWADARMTIDYKYFGEVVTFDTTFRKNEEYRPLGIFLGFNHHRQMVIFGAALLYDDSVDSYKWLFQTFLEAMSGKPPRTFFTDQEPAMAKASASVMPNTFHGLCTHHIRQNFLKHLGHMMRTETGLVQLFSKCMLEIEDEVAFEETWREMLQKHNLDSNTWLKSIYELREKWAKTYMKTKLTLGMRSKQLSKSFNADLKHHLKTDQDLVEFFTEFHRAVEKRRYKELTAEYGARQKVPSLKIKYSPMLNQVAEIYTPTIFEEFQDEFDVSLALVVKGHTVNDNVHEYMLARYDGGDDQRVICEKSTQSVLCSCQKYECEGILCSHAIKVLDLLNIKLVPNDLIEKRWTRDAKKGILKGPNQENDMEEDVHLKVVGRYRMLCSTLVRVAIRAAECQEATDYLVQCVDKLTRKVEEICNKQMSIEQASTNHQSSYNATDQEDVLVISMGVNPSGSKSGQGCKSNKRTGSWTDMFGEKSMYESNNNQVQVIADQSQEVSVDHVSSPQSANNSVSARSCSQSTGDLLHLHQATSYPSQDSNSNSLIGQSSVEVVQRANNGAVLENRNFLMNFNGLGTAMSPTGTQFLMVKQSIFYYHHTYLQSLYLCD</sequence>
<dbReference type="InterPro" id="IPR007527">
    <property type="entry name" value="Znf_SWIM"/>
</dbReference>
<keyword evidence="3 5" id="KW-0863">Zinc-finger</keyword>
<dbReference type="PANTHER" id="PTHR31669:SF281">
    <property type="entry name" value="PROTEIN FAR1-RELATED SEQUENCE"/>
    <property type="match status" value="1"/>
</dbReference>
<gene>
    <name evidence="10" type="primary">LOC113693609</name>
</gene>
<organism evidence="9 10">
    <name type="scientific">Coffea arabica</name>
    <name type="common">Arabian coffee</name>
    <dbReference type="NCBI Taxonomy" id="13443"/>
    <lineage>
        <taxon>Eukaryota</taxon>
        <taxon>Viridiplantae</taxon>
        <taxon>Streptophyta</taxon>
        <taxon>Embryophyta</taxon>
        <taxon>Tracheophyta</taxon>
        <taxon>Spermatophyta</taxon>
        <taxon>Magnoliopsida</taxon>
        <taxon>eudicotyledons</taxon>
        <taxon>Gunneridae</taxon>
        <taxon>Pentapetalae</taxon>
        <taxon>asterids</taxon>
        <taxon>lamiids</taxon>
        <taxon>Gentianales</taxon>
        <taxon>Rubiaceae</taxon>
        <taxon>Ixoroideae</taxon>
        <taxon>Gardenieae complex</taxon>
        <taxon>Bertiereae - Coffeeae clade</taxon>
        <taxon>Coffeeae</taxon>
        <taxon>Coffea</taxon>
    </lineage>
</organism>
<comment type="subcellular location">
    <subcellularLocation>
        <location evidence="6">Nucleus</location>
    </subcellularLocation>
</comment>
<evidence type="ECO:0000313" key="10">
    <source>
        <dbReference type="RefSeq" id="XP_027067957.1"/>
    </source>
</evidence>
<evidence type="ECO:0000259" key="8">
    <source>
        <dbReference type="PROSITE" id="PS50966"/>
    </source>
</evidence>
<name>A0A6P6SPZ1_COFAR</name>
<comment type="function">
    <text evidence="6">Putative transcription activator involved in regulating light control of development.</text>
</comment>
<dbReference type="Pfam" id="PF10551">
    <property type="entry name" value="MULE"/>
    <property type="match status" value="1"/>
</dbReference>
<evidence type="ECO:0000256" key="6">
    <source>
        <dbReference type="RuleBase" id="RU367018"/>
    </source>
</evidence>
<evidence type="ECO:0000256" key="2">
    <source>
        <dbReference type="ARBA" id="ARBA00022723"/>
    </source>
</evidence>
<dbReference type="Pfam" id="PF03101">
    <property type="entry name" value="FAR1"/>
    <property type="match status" value="1"/>
</dbReference>
<feature type="domain" description="SWIM-type" evidence="8">
    <location>
        <begin position="515"/>
        <end position="551"/>
    </location>
</feature>
<dbReference type="InterPro" id="IPR006564">
    <property type="entry name" value="Znf_PMZ"/>
</dbReference>
<evidence type="ECO:0000313" key="9">
    <source>
        <dbReference type="Proteomes" id="UP001652660"/>
    </source>
</evidence>
<keyword evidence="2 6" id="KW-0479">Metal-binding</keyword>
<accession>A0A6P6SPZ1</accession>
<comment type="similarity">
    <text evidence="1 6">Belongs to the FHY3/FAR1 family.</text>
</comment>
<dbReference type="InterPro" id="IPR031052">
    <property type="entry name" value="FHY3/FAR1"/>
</dbReference>
<protein>
    <recommendedName>
        <fullName evidence="6">Protein FAR1-RELATED SEQUENCE</fullName>
    </recommendedName>
</protein>
<proteinExistence type="inferred from homology"/>
<dbReference type="GO" id="GO:0008270">
    <property type="term" value="F:zinc ion binding"/>
    <property type="evidence" value="ECO:0007669"/>
    <property type="project" value="UniProtKB-UniRule"/>
</dbReference>
<dbReference type="GeneID" id="113693609"/>
<dbReference type="GO" id="GO:0005634">
    <property type="term" value="C:nucleus"/>
    <property type="evidence" value="ECO:0007669"/>
    <property type="project" value="UniProtKB-SubCell"/>
</dbReference>
<feature type="region of interest" description="Disordered" evidence="7">
    <location>
        <begin position="709"/>
        <end position="731"/>
    </location>
</feature>
<keyword evidence="6" id="KW-0539">Nucleus</keyword>
<keyword evidence="4 6" id="KW-0862">Zinc</keyword>